<reference evidence="1" key="1">
    <citation type="submission" date="2024-06" db="EMBL/GenBank/DDBJ databases">
        <title>Complete genome sequence of the cellulolytic actinobacterium, Cellulosimicrobium ES-005.</title>
        <authorList>
            <person name="Matthews C.T."/>
            <person name="Underwood K.D."/>
            <person name="Ghanchi K.M."/>
            <person name="Fields S.D."/>
            <person name="Gardner S.G."/>
        </authorList>
    </citation>
    <scope>NUCLEOTIDE SEQUENCE</scope>
    <source>
        <strain evidence="1">ES-005</strain>
    </source>
</reference>
<protein>
    <submittedName>
        <fullName evidence="1">Uncharacterized protein</fullName>
    </submittedName>
</protein>
<evidence type="ECO:0000313" key="1">
    <source>
        <dbReference type="EMBL" id="XCH28846.1"/>
    </source>
</evidence>
<sequence length="93" mass="10250">MRPVISEVQLEQRLARKVAGHDDHELVIVRAGDVRALLAKIASLMPAPAFVIPPEKRERMMLDAIERYGPVLDRLALDDVAPDGGARASQAER</sequence>
<proteinExistence type="predicted"/>
<dbReference type="RefSeq" id="WP_353707254.1">
    <property type="nucleotide sequence ID" value="NZ_CP159290.1"/>
</dbReference>
<gene>
    <name evidence="1" type="ORF">ABRQ22_14705</name>
</gene>
<dbReference type="EMBL" id="CP159290">
    <property type="protein sequence ID" value="XCH28846.1"/>
    <property type="molecule type" value="Genomic_DNA"/>
</dbReference>
<dbReference type="AlphaFoldDB" id="A0AAU8FXP5"/>
<name>A0AAU8FXP5_9MICO</name>
<accession>A0AAU8FXP5</accession>
<organism evidence="1">
    <name type="scientific">Cellulosimicrobium sp. ES-005</name>
    <dbReference type="NCBI Taxonomy" id="3163031"/>
    <lineage>
        <taxon>Bacteria</taxon>
        <taxon>Bacillati</taxon>
        <taxon>Actinomycetota</taxon>
        <taxon>Actinomycetes</taxon>
        <taxon>Micrococcales</taxon>
        <taxon>Promicromonosporaceae</taxon>
        <taxon>Cellulosimicrobium</taxon>
    </lineage>
</organism>